<dbReference type="EMBL" id="MHQK01000018">
    <property type="protein sequence ID" value="OHA01784.1"/>
    <property type="molecule type" value="Genomic_DNA"/>
</dbReference>
<organism evidence="1 2">
    <name type="scientific">Candidatus Sungbacteria bacterium RIFCSPHIGHO2_02_FULL_49_20</name>
    <dbReference type="NCBI Taxonomy" id="1802272"/>
    <lineage>
        <taxon>Bacteria</taxon>
        <taxon>Candidatus Sungiibacteriota</taxon>
    </lineage>
</organism>
<evidence type="ECO:0000313" key="1">
    <source>
        <dbReference type="EMBL" id="OHA01784.1"/>
    </source>
</evidence>
<protein>
    <submittedName>
        <fullName evidence="1">Uncharacterized protein</fullName>
    </submittedName>
</protein>
<proteinExistence type="predicted"/>
<dbReference type="AlphaFoldDB" id="A0A1G2KR83"/>
<comment type="caution">
    <text evidence="1">The sequence shown here is derived from an EMBL/GenBank/DDBJ whole genome shotgun (WGS) entry which is preliminary data.</text>
</comment>
<evidence type="ECO:0000313" key="2">
    <source>
        <dbReference type="Proteomes" id="UP000178710"/>
    </source>
</evidence>
<gene>
    <name evidence="1" type="ORF">A3C12_01510</name>
</gene>
<dbReference type="Proteomes" id="UP000178710">
    <property type="component" value="Unassembled WGS sequence"/>
</dbReference>
<sequence>MPICELEWPVRYFIQELNELFLGKLDGWECDERDFELASIGNQHEESRLSLKAAALRIYPRKWGYSSFLKASFVPNRGKKTLSDEWIQRDGGINAPHIRFPKSEHGFSAHFEIIYPPELGETWRLRPVNNQTSCYPFLRRLCEARYGLPQ</sequence>
<name>A0A1G2KR83_9BACT</name>
<accession>A0A1G2KR83</accession>
<reference evidence="1 2" key="1">
    <citation type="journal article" date="2016" name="Nat. Commun.">
        <title>Thousands of microbial genomes shed light on interconnected biogeochemical processes in an aquifer system.</title>
        <authorList>
            <person name="Anantharaman K."/>
            <person name="Brown C.T."/>
            <person name="Hug L.A."/>
            <person name="Sharon I."/>
            <person name="Castelle C.J."/>
            <person name="Probst A.J."/>
            <person name="Thomas B.C."/>
            <person name="Singh A."/>
            <person name="Wilkins M.J."/>
            <person name="Karaoz U."/>
            <person name="Brodie E.L."/>
            <person name="Williams K.H."/>
            <person name="Hubbard S.S."/>
            <person name="Banfield J.F."/>
        </authorList>
    </citation>
    <scope>NUCLEOTIDE SEQUENCE [LARGE SCALE GENOMIC DNA]</scope>
</reference>